<evidence type="ECO:0000313" key="1">
    <source>
        <dbReference type="EMBL" id="GAA4011841.1"/>
    </source>
</evidence>
<name>A0ABP7SHW1_9SPHN</name>
<comment type="caution">
    <text evidence="1">The sequence shown here is derived from an EMBL/GenBank/DDBJ whole genome shotgun (WGS) entry which is preliminary data.</text>
</comment>
<keyword evidence="2" id="KW-1185">Reference proteome</keyword>
<dbReference type="Proteomes" id="UP001500235">
    <property type="component" value="Unassembled WGS sequence"/>
</dbReference>
<reference evidence="2" key="1">
    <citation type="journal article" date="2019" name="Int. J. Syst. Evol. Microbiol.">
        <title>The Global Catalogue of Microorganisms (GCM) 10K type strain sequencing project: providing services to taxonomists for standard genome sequencing and annotation.</title>
        <authorList>
            <consortium name="The Broad Institute Genomics Platform"/>
            <consortium name="The Broad Institute Genome Sequencing Center for Infectious Disease"/>
            <person name="Wu L."/>
            <person name="Ma J."/>
        </authorList>
    </citation>
    <scope>NUCLEOTIDE SEQUENCE [LARGE SCALE GENOMIC DNA]</scope>
    <source>
        <strain evidence="2">JCM 17563</strain>
    </source>
</reference>
<accession>A0ABP7SHW1</accession>
<dbReference type="EMBL" id="BAABBQ010000001">
    <property type="protein sequence ID" value="GAA4011841.1"/>
    <property type="molecule type" value="Genomic_DNA"/>
</dbReference>
<dbReference type="RefSeq" id="WP_344705997.1">
    <property type="nucleotide sequence ID" value="NZ_BAABBQ010000001.1"/>
</dbReference>
<protein>
    <submittedName>
        <fullName evidence="1">Uncharacterized protein</fullName>
    </submittedName>
</protein>
<gene>
    <name evidence="1" type="ORF">GCM10022280_06940</name>
</gene>
<sequence length="63" mass="7070">MSTLQFYAERAAECRKDAEAATLDNVRNRNLEAASAWEAMAERMVRTNAHREANEASRAAREG</sequence>
<evidence type="ECO:0000313" key="2">
    <source>
        <dbReference type="Proteomes" id="UP001500235"/>
    </source>
</evidence>
<proteinExistence type="predicted"/>
<organism evidence="1 2">
    <name type="scientific">Sphingomonas swuensis</name>
    <dbReference type="NCBI Taxonomy" id="977800"/>
    <lineage>
        <taxon>Bacteria</taxon>
        <taxon>Pseudomonadati</taxon>
        <taxon>Pseudomonadota</taxon>
        <taxon>Alphaproteobacteria</taxon>
        <taxon>Sphingomonadales</taxon>
        <taxon>Sphingomonadaceae</taxon>
        <taxon>Sphingomonas</taxon>
    </lineage>
</organism>